<comment type="similarity">
    <text evidence="2 10 11">Belongs to the complex I subunit 3 family.</text>
</comment>
<dbReference type="GO" id="GO:0005886">
    <property type="term" value="C:plasma membrane"/>
    <property type="evidence" value="ECO:0007669"/>
    <property type="project" value="UniProtKB-SubCell"/>
</dbReference>
<dbReference type="EC" id="7.1.1.-" evidence="10"/>
<dbReference type="InterPro" id="IPR038430">
    <property type="entry name" value="NDAH_ubi_oxred_su3_sf"/>
</dbReference>
<dbReference type="Proteomes" id="UP000199032">
    <property type="component" value="Unassembled WGS sequence"/>
</dbReference>
<dbReference type="RefSeq" id="WP_342672678.1">
    <property type="nucleotide sequence ID" value="NZ_CZQA01000001.1"/>
</dbReference>
<feature type="transmembrane region" description="Helical" evidence="10">
    <location>
        <begin position="83"/>
        <end position="104"/>
    </location>
</feature>
<dbReference type="PANTHER" id="PTHR11058:SF9">
    <property type="entry name" value="NADH-UBIQUINONE OXIDOREDUCTASE CHAIN 3"/>
    <property type="match status" value="1"/>
</dbReference>
<keyword evidence="8 10" id="KW-0830">Ubiquinone</keyword>
<keyword evidence="13" id="KW-1185">Reference proteome</keyword>
<name>A0A0S4LCE2_9BACT</name>
<dbReference type="PANTHER" id="PTHR11058">
    <property type="entry name" value="NADH-UBIQUINONE OXIDOREDUCTASE CHAIN 3"/>
    <property type="match status" value="1"/>
</dbReference>
<keyword evidence="10 11" id="KW-0874">Quinone</keyword>
<evidence type="ECO:0000256" key="3">
    <source>
        <dbReference type="ARBA" id="ARBA00022448"/>
    </source>
</evidence>
<evidence type="ECO:0000256" key="11">
    <source>
        <dbReference type="RuleBase" id="RU003639"/>
    </source>
</evidence>
<evidence type="ECO:0000256" key="1">
    <source>
        <dbReference type="ARBA" id="ARBA00004141"/>
    </source>
</evidence>
<keyword evidence="4 10" id="KW-0812">Transmembrane</keyword>
<keyword evidence="3 10" id="KW-0813">Transport</keyword>
<keyword evidence="6 10" id="KW-1133">Transmembrane helix</keyword>
<dbReference type="HAMAP" id="MF_01394">
    <property type="entry name" value="NDH1_NuoA"/>
    <property type="match status" value="1"/>
</dbReference>
<keyword evidence="10" id="KW-1003">Cell membrane</keyword>
<keyword evidence="7 10" id="KW-0520">NAD</keyword>
<keyword evidence="9 10" id="KW-0472">Membrane</keyword>
<evidence type="ECO:0000256" key="7">
    <source>
        <dbReference type="ARBA" id="ARBA00023027"/>
    </source>
</evidence>
<dbReference type="GO" id="GO:0050136">
    <property type="term" value="F:NADH dehydrogenase (quinone) (non-electrogenic) activity"/>
    <property type="evidence" value="ECO:0007669"/>
    <property type="project" value="UniProtKB-UniRule"/>
</dbReference>
<dbReference type="InterPro" id="IPR000440">
    <property type="entry name" value="NADH_UbQ/plastoQ_OxRdtase_su3"/>
</dbReference>
<dbReference type="GO" id="GO:0030964">
    <property type="term" value="C:NADH dehydrogenase complex"/>
    <property type="evidence" value="ECO:0007669"/>
    <property type="project" value="TreeGrafter"/>
</dbReference>
<dbReference type="Pfam" id="PF00507">
    <property type="entry name" value="Oxidored_q4"/>
    <property type="match status" value="1"/>
</dbReference>
<evidence type="ECO:0000256" key="5">
    <source>
        <dbReference type="ARBA" id="ARBA00022967"/>
    </source>
</evidence>
<keyword evidence="5 10" id="KW-1278">Translocase</keyword>
<comment type="catalytic activity">
    <reaction evidence="10 11">
        <text>a quinone + NADH + 5 H(+)(in) = a quinol + NAD(+) + 4 H(+)(out)</text>
        <dbReference type="Rhea" id="RHEA:57888"/>
        <dbReference type="ChEBI" id="CHEBI:15378"/>
        <dbReference type="ChEBI" id="CHEBI:24646"/>
        <dbReference type="ChEBI" id="CHEBI:57540"/>
        <dbReference type="ChEBI" id="CHEBI:57945"/>
        <dbReference type="ChEBI" id="CHEBI:132124"/>
    </reaction>
</comment>
<evidence type="ECO:0000256" key="4">
    <source>
        <dbReference type="ARBA" id="ARBA00022692"/>
    </source>
</evidence>
<dbReference type="GO" id="GO:0008137">
    <property type="term" value="F:NADH dehydrogenase (ubiquinone) activity"/>
    <property type="evidence" value="ECO:0007669"/>
    <property type="project" value="InterPro"/>
</dbReference>
<evidence type="ECO:0000313" key="12">
    <source>
        <dbReference type="EMBL" id="CUS34216.1"/>
    </source>
</evidence>
<dbReference type="Gene3D" id="1.20.58.1610">
    <property type="entry name" value="NADH:ubiquinone/plastoquinone oxidoreductase, chain 3"/>
    <property type="match status" value="1"/>
</dbReference>
<dbReference type="STRING" id="1742972.COMA1_11581"/>
<dbReference type="GO" id="GO:0048038">
    <property type="term" value="F:quinone binding"/>
    <property type="evidence" value="ECO:0007669"/>
    <property type="project" value="UniProtKB-KW"/>
</dbReference>
<evidence type="ECO:0000256" key="8">
    <source>
        <dbReference type="ARBA" id="ARBA00023075"/>
    </source>
</evidence>
<evidence type="ECO:0000256" key="10">
    <source>
        <dbReference type="HAMAP-Rule" id="MF_01394"/>
    </source>
</evidence>
<feature type="transmembrane region" description="Helical" evidence="10">
    <location>
        <begin position="28"/>
        <end position="49"/>
    </location>
</feature>
<gene>
    <name evidence="10 12" type="primary">nuoA</name>
    <name evidence="12" type="ORF">COMA1_11581</name>
</gene>
<keyword evidence="12" id="KW-0560">Oxidoreductase</keyword>
<accession>A0A0S4LCE2</accession>
<reference evidence="12 13" key="1">
    <citation type="submission" date="2015-10" db="EMBL/GenBank/DDBJ databases">
        <authorList>
            <person name="Gilbert D.G."/>
        </authorList>
    </citation>
    <scope>NUCLEOTIDE SEQUENCE [LARGE SCALE GENOMIC DNA]</scope>
    <source>
        <strain evidence="12">COMA1</strain>
    </source>
</reference>
<evidence type="ECO:0000256" key="2">
    <source>
        <dbReference type="ARBA" id="ARBA00008472"/>
    </source>
</evidence>
<evidence type="ECO:0000256" key="9">
    <source>
        <dbReference type="ARBA" id="ARBA00023136"/>
    </source>
</evidence>
<sequence length="141" mass="15995">MMTSPILFSDSSRVTLHDVVIAPVPENYLPILLFIAIGIALGTLTLYVGKFLRPNHPYRAKLAPYESGSPLFQDARVQFPMRYYVIAMLFVIFDIEIVFMFPWAVAFTSLGLVGLVEMVVFIAILVVGFWYAWKKGALEWD</sequence>
<protein>
    <recommendedName>
        <fullName evidence="10">NADH-quinone oxidoreductase subunit A</fullName>
        <ecNumber evidence="10">7.1.1.-</ecNumber>
    </recommendedName>
    <alternativeName>
        <fullName evidence="10">NADH dehydrogenase I subunit A</fullName>
    </alternativeName>
    <alternativeName>
        <fullName evidence="10">NDH-1 subunit A</fullName>
    </alternativeName>
    <alternativeName>
        <fullName evidence="10">NUO1</fullName>
    </alternativeName>
</protein>
<comment type="function">
    <text evidence="10">NDH-1 shuttles electrons from NADH, via FMN and iron-sulfur (Fe-S) centers, to quinones in the respiratory chain. The immediate electron acceptor for the enzyme in this species is believed to be ubiquinone. Couples the redox reaction to proton translocation (for every two electrons transferred, four hydrogen ions are translocated across the cytoplasmic membrane), and thus conserves the redox energy in a proton gradient.</text>
</comment>
<proteinExistence type="inferred from homology"/>
<organism evidence="12 13">
    <name type="scientific">Candidatus Nitrospira nitrosa</name>
    <dbReference type="NCBI Taxonomy" id="1742972"/>
    <lineage>
        <taxon>Bacteria</taxon>
        <taxon>Pseudomonadati</taxon>
        <taxon>Nitrospirota</taxon>
        <taxon>Nitrospiria</taxon>
        <taxon>Nitrospirales</taxon>
        <taxon>Nitrospiraceae</taxon>
        <taxon>Nitrospira</taxon>
    </lineage>
</organism>
<evidence type="ECO:0000256" key="6">
    <source>
        <dbReference type="ARBA" id="ARBA00022989"/>
    </source>
</evidence>
<dbReference type="FunFam" id="1.20.58.1610:FF:000004">
    <property type="entry name" value="NADH-quinone oxidoreductase subunit A"/>
    <property type="match status" value="1"/>
</dbReference>
<comment type="subunit">
    <text evidence="10">NDH-1 is composed of 14 different subunits. Subunits NuoA, H, J, K, L, M, N constitute the membrane sector of the complex.</text>
</comment>
<dbReference type="InterPro" id="IPR023043">
    <property type="entry name" value="NAD(P)H_OxRDtase_bac/plastid"/>
</dbReference>
<dbReference type="EMBL" id="CZQA01000001">
    <property type="protein sequence ID" value="CUS34216.1"/>
    <property type="molecule type" value="Genomic_DNA"/>
</dbReference>
<feature type="transmembrane region" description="Helical" evidence="10">
    <location>
        <begin position="110"/>
        <end position="133"/>
    </location>
</feature>
<comment type="subcellular location">
    <subcellularLocation>
        <location evidence="10 11">Cell membrane</location>
        <topology evidence="10 11">Multi-pass membrane protein</topology>
    </subcellularLocation>
    <subcellularLocation>
        <location evidence="1">Membrane</location>
        <topology evidence="1">Multi-pass membrane protein</topology>
    </subcellularLocation>
</comment>
<evidence type="ECO:0000313" key="13">
    <source>
        <dbReference type="Proteomes" id="UP000199032"/>
    </source>
</evidence>
<dbReference type="AlphaFoldDB" id="A0A0S4LCE2"/>